<dbReference type="GeneID" id="93574331"/>
<dbReference type="PANTHER" id="PTHR43377:SF1">
    <property type="entry name" value="BILIVERDIN REDUCTASE A"/>
    <property type="match status" value="1"/>
</dbReference>
<dbReference type="InterPro" id="IPR051450">
    <property type="entry name" value="Gfo/Idh/MocA_Oxidoreductases"/>
</dbReference>
<dbReference type="VEuPathDB" id="FungiDB:ASPBRDRAFT_208803"/>
<dbReference type="EMBL" id="KV878687">
    <property type="protein sequence ID" value="OJJ70151.1"/>
    <property type="molecule type" value="Genomic_DNA"/>
</dbReference>
<protein>
    <submittedName>
        <fullName evidence="3">Uncharacterized protein</fullName>
    </submittedName>
</protein>
<dbReference type="InterPro" id="IPR000683">
    <property type="entry name" value="Gfo/Idh/MocA-like_OxRdtase_N"/>
</dbReference>
<feature type="domain" description="DUF7770" evidence="2">
    <location>
        <begin position="175"/>
        <end position="325"/>
    </location>
</feature>
<dbReference type="Pfam" id="PF01408">
    <property type="entry name" value="GFO_IDH_MocA"/>
    <property type="match status" value="1"/>
</dbReference>
<dbReference type="Pfam" id="PF24968">
    <property type="entry name" value="DUF7770"/>
    <property type="match status" value="1"/>
</dbReference>
<dbReference type="Proteomes" id="UP000184499">
    <property type="component" value="Unassembled WGS sequence"/>
</dbReference>
<evidence type="ECO:0000313" key="4">
    <source>
        <dbReference type="Proteomes" id="UP000184499"/>
    </source>
</evidence>
<organism evidence="3 4">
    <name type="scientific">Aspergillus brasiliensis (strain CBS 101740 / IMI 381727 / IBT 21946)</name>
    <dbReference type="NCBI Taxonomy" id="767769"/>
    <lineage>
        <taxon>Eukaryota</taxon>
        <taxon>Fungi</taxon>
        <taxon>Dikarya</taxon>
        <taxon>Ascomycota</taxon>
        <taxon>Pezizomycotina</taxon>
        <taxon>Eurotiomycetes</taxon>
        <taxon>Eurotiomycetidae</taxon>
        <taxon>Eurotiales</taxon>
        <taxon>Aspergillaceae</taxon>
        <taxon>Aspergillus</taxon>
        <taxon>Aspergillus subgen. Circumdati</taxon>
    </lineage>
</organism>
<gene>
    <name evidence="3" type="ORF">ASPBRDRAFT_208803</name>
</gene>
<dbReference type="GO" id="GO:0000166">
    <property type="term" value="F:nucleotide binding"/>
    <property type="evidence" value="ECO:0007669"/>
    <property type="project" value="InterPro"/>
</dbReference>
<dbReference type="RefSeq" id="XP_067477400.1">
    <property type="nucleotide sequence ID" value="XM_067621843.1"/>
</dbReference>
<evidence type="ECO:0000259" key="2">
    <source>
        <dbReference type="Pfam" id="PF24968"/>
    </source>
</evidence>
<evidence type="ECO:0000313" key="3">
    <source>
        <dbReference type="EMBL" id="OJJ70151.1"/>
    </source>
</evidence>
<dbReference type="PANTHER" id="PTHR43377">
    <property type="entry name" value="BILIVERDIN REDUCTASE A"/>
    <property type="match status" value="1"/>
</dbReference>
<dbReference type="Gene3D" id="3.40.50.720">
    <property type="entry name" value="NAD(P)-binding Rossmann-like Domain"/>
    <property type="match status" value="1"/>
</dbReference>
<evidence type="ECO:0000259" key="1">
    <source>
        <dbReference type="Pfam" id="PF01408"/>
    </source>
</evidence>
<reference evidence="4" key="1">
    <citation type="journal article" date="2017" name="Genome Biol.">
        <title>Comparative genomics reveals high biological diversity and specific adaptations in the industrially and medically important fungal genus Aspergillus.</title>
        <authorList>
            <person name="de Vries R.P."/>
            <person name="Riley R."/>
            <person name="Wiebenga A."/>
            <person name="Aguilar-Osorio G."/>
            <person name="Amillis S."/>
            <person name="Uchima C.A."/>
            <person name="Anderluh G."/>
            <person name="Asadollahi M."/>
            <person name="Askin M."/>
            <person name="Barry K."/>
            <person name="Battaglia E."/>
            <person name="Bayram O."/>
            <person name="Benocci T."/>
            <person name="Braus-Stromeyer S.A."/>
            <person name="Caldana C."/>
            <person name="Canovas D."/>
            <person name="Cerqueira G.C."/>
            <person name="Chen F."/>
            <person name="Chen W."/>
            <person name="Choi C."/>
            <person name="Clum A."/>
            <person name="Dos Santos R.A."/>
            <person name="Damasio A.R."/>
            <person name="Diallinas G."/>
            <person name="Emri T."/>
            <person name="Fekete E."/>
            <person name="Flipphi M."/>
            <person name="Freyberg S."/>
            <person name="Gallo A."/>
            <person name="Gournas C."/>
            <person name="Habgood R."/>
            <person name="Hainaut M."/>
            <person name="Harispe M.L."/>
            <person name="Henrissat B."/>
            <person name="Hilden K.S."/>
            <person name="Hope R."/>
            <person name="Hossain A."/>
            <person name="Karabika E."/>
            <person name="Karaffa L."/>
            <person name="Karanyi Z."/>
            <person name="Krasevec N."/>
            <person name="Kuo A."/>
            <person name="Kusch H."/>
            <person name="LaButti K."/>
            <person name="Lagendijk E.L."/>
            <person name="Lapidus A."/>
            <person name="Levasseur A."/>
            <person name="Lindquist E."/>
            <person name="Lipzen A."/>
            <person name="Logrieco A.F."/>
            <person name="MacCabe A."/>
            <person name="Maekelae M.R."/>
            <person name="Malavazi I."/>
            <person name="Melin P."/>
            <person name="Meyer V."/>
            <person name="Mielnichuk N."/>
            <person name="Miskei M."/>
            <person name="Molnar A.P."/>
            <person name="Mule G."/>
            <person name="Ngan C.Y."/>
            <person name="Orejas M."/>
            <person name="Orosz E."/>
            <person name="Ouedraogo J.P."/>
            <person name="Overkamp K.M."/>
            <person name="Park H.-S."/>
            <person name="Perrone G."/>
            <person name="Piumi F."/>
            <person name="Punt P.J."/>
            <person name="Ram A.F."/>
            <person name="Ramon A."/>
            <person name="Rauscher S."/>
            <person name="Record E."/>
            <person name="Riano-Pachon D.M."/>
            <person name="Robert V."/>
            <person name="Roehrig J."/>
            <person name="Ruller R."/>
            <person name="Salamov A."/>
            <person name="Salih N.S."/>
            <person name="Samson R.A."/>
            <person name="Sandor E."/>
            <person name="Sanguinetti M."/>
            <person name="Schuetze T."/>
            <person name="Sepcic K."/>
            <person name="Shelest E."/>
            <person name="Sherlock G."/>
            <person name="Sophianopoulou V."/>
            <person name="Squina F.M."/>
            <person name="Sun H."/>
            <person name="Susca A."/>
            <person name="Todd R.B."/>
            <person name="Tsang A."/>
            <person name="Unkles S.E."/>
            <person name="van de Wiele N."/>
            <person name="van Rossen-Uffink D."/>
            <person name="Oliveira J.V."/>
            <person name="Vesth T.C."/>
            <person name="Visser J."/>
            <person name="Yu J.-H."/>
            <person name="Zhou M."/>
            <person name="Andersen M.R."/>
            <person name="Archer D.B."/>
            <person name="Baker S.E."/>
            <person name="Benoit I."/>
            <person name="Brakhage A.A."/>
            <person name="Braus G.H."/>
            <person name="Fischer R."/>
            <person name="Frisvad J.C."/>
            <person name="Goldman G.H."/>
            <person name="Houbraken J."/>
            <person name="Oakley B."/>
            <person name="Pocsi I."/>
            <person name="Scazzocchio C."/>
            <person name="Seiboth B."/>
            <person name="vanKuyk P.A."/>
            <person name="Wortman J."/>
            <person name="Dyer P.S."/>
            <person name="Grigoriev I.V."/>
        </authorList>
    </citation>
    <scope>NUCLEOTIDE SEQUENCE [LARGE SCALE GENOMIC DNA]</scope>
    <source>
        <strain evidence="4">CBS 101740 / IMI 381727 / IBT 21946</strain>
    </source>
</reference>
<dbReference type="AlphaFoldDB" id="A0A1L9UES8"/>
<feature type="domain" description="Gfo/Idh/MocA-like oxidoreductase N-terminal" evidence="1">
    <location>
        <begin position="9"/>
        <end position="116"/>
    </location>
</feature>
<dbReference type="STRING" id="767769.A0A1L9UES8"/>
<keyword evidence="4" id="KW-1185">Reference proteome</keyword>
<name>A0A1L9UES8_ASPBC</name>
<accession>A0A1L9UES8</accession>
<dbReference type="InterPro" id="IPR056672">
    <property type="entry name" value="DUF7770"/>
</dbReference>
<dbReference type="SUPFAM" id="SSF51735">
    <property type="entry name" value="NAD(P)-binding Rossmann-fold domains"/>
    <property type="match status" value="1"/>
</dbReference>
<proteinExistence type="predicted"/>
<dbReference type="InterPro" id="IPR036291">
    <property type="entry name" value="NAD(P)-bd_dom_sf"/>
</dbReference>
<sequence length="326" mass="36113">MGSSQRDILNVGVVGLGRMGNRHASNFLRFVPRARLLCVCTPAPAELKWANQHLVPYGVQIYASFEEIIAVKDLEAVVIASSTALHVPQNLAALDRGLHVLCEKPISTSVAEIEQLPVEPKPCTRRGLLRSNPPPFLCGHYLTMMNYQKPPFEPLQFVPTRDKETTLNLPIRAVDVVAHDPLDNGGNHWCFYLNVTDTTSVQIDMTPSYDVPGITNPTGSKGIMIVSYLEHADSISTTAQKVVRIKARPDCKAGDFVDVILDQKRHQYEFNSAGEGCRFWTTQQIDLFQRSGFLVDPDQVAAAKNAILMKWPSGVGYPLVVGTFYH</sequence>
<dbReference type="OrthoDB" id="3527137at2759"/>